<dbReference type="InterPro" id="IPR027417">
    <property type="entry name" value="P-loop_NTPase"/>
</dbReference>
<keyword evidence="2" id="KW-1185">Reference proteome</keyword>
<evidence type="ECO:0008006" key="3">
    <source>
        <dbReference type="Google" id="ProtNLM"/>
    </source>
</evidence>
<dbReference type="Gene3D" id="3.40.50.300">
    <property type="entry name" value="P-loop containing nucleotide triphosphate hydrolases"/>
    <property type="match status" value="1"/>
</dbReference>
<dbReference type="PANTHER" id="PTHR46312:SF2">
    <property type="entry name" value="NUCLEOTIDE-BINDING OLIGOMERIZATION DOMAIN-CONTAINING PROTEIN 2-LIKE"/>
    <property type="match status" value="1"/>
</dbReference>
<reference evidence="1 2" key="1">
    <citation type="journal article" date="2017" name="PLoS Biol.">
        <title>The sea cucumber genome provides insights into morphological evolution and visceral regeneration.</title>
        <authorList>
            <person name="Zhang X."/>
            <person name="Sun L."/>
            <person name="Yuan J."/>
            <person name="Sun Y."/>
            <person name="Gao Y."/>
            <person name="Zhang L."/>
            <person name="Li S."/>
            <person name="Dai H."/>
            <person name="Hamel J.F."/>
            <person name="Liu C."/>
            <person name="Yu Y."/>
            <person name="Liu S."/>
            <person name="Lin W."/>
            <person name="Guo K."/>
            <person name="Jin S."/>
            <person name="Xu P."/>
            <person name="Storey K.B."/>
            <person name="Huan P."/>
            <person name="Zhang T."/>
            <person name="Zhou Y."/>
            <person name="Zhang J."/>
            <person name="Lin C."/>
            <person name="Li X."/>
            <person name="Xing L."/>
            <person name="Huo D."/>
            <person name="Sun M."/>
            <person name="Wang L."/>
            <person name="Mercier A."/>
            <person name="Li F."/>
            <person name="Yang H."/>
            <person name="Xiang J."/>
        </authorList>
    </citation>
    <scope>NUCLEOTIDE SEQUENCE [LARGE SCALE GENOMIC DNA]</scope>
    <source>
        <strain evidence="1">Shaxun</strain>
        <tissue evidence="1">Muscle</tissue>
    </source>
</reference>
<protein>
    <recommendedName>
        <fullName evidence="3">NLR family CARD domain-containing protein 4</fullName>
    </recommendedName>
</protein>
<dbReference type="AlphaFoldDB" id="A0A2G8LGI6"/>
<organism evidence="1 2">
    <name type="scientific">Stichopus japonicus</name>
    <name type="common">Sea cucumber</name>
    <dbReference type="NCBI Taxonomy" id="307972"/>
    <lineage>
        <taxon>Eukaryota</taxon>
        <taxon>Metazoa</taxon>
        <taxon>Echinodermata</taxon>
        <taxon>Eleutherozoa</taxon>
        <taxon>Echinozoa</taxon>
        <taxon>Holothuroidea</taxon>
        <taxon>Aspidochirotacea</taxon>
        <taxon>Aspidochirotida</taxon>
        <taxon>Stichopodidae</taxon>
        <taxon>Apostichopus</taxon>
    </lineage>
</organism>
<evidence type="ECO:0000313" key="2">
    <source>
        <dbReference type="Proteomes" id="UP000230750"/>
    </source>
</evidence>
<name>A0A2G8LGI6_STIJA</name>
<dbReference type="EMBL" id="MRZV01000085">
    <property type="protein sequence ID" value="PIK59342.1"/>
    <property type="molecule type" value="Genomic_DNA"/>
</dbReference>
<proteinExistence type="predicted"/>
<gene>
    <name evidence="1" type="ORF">BSL78_03713</name>
</gene>
<evidence type="ECO:0000313" key="1">
    <source>
        <dbReference type="EMBL" id="PIK59342.1"/>
    </source>
</evidence>
<comment type="caution">
    <text evidence="1">The sequence shown here is derived from an EMBL/GenBank/DDBJ whole genome shotgun (WGS) entry which is preliminary data.</text>
</comment>
<dbReference type="OrthoDB" id="10034282at2759"/>
<dbReference type="Proteomes" id="UP000230750">
    <property type="component" value="Unassembled WGS sequence"/>
</dbReference>
<dbReference type="PANTHER" id="PTHR46312">
    <property type="entry name" value="NACHT DOMAIN-CONTAINING PROTEIN"/>
    <property type="match status" value="1"/>
</dbReference>
<accession>A0A2G8LGI6</accession>
<sequence length="280" mass="31655">MAANVNPVDIKPDVKKTVNHFDSFKVALAKVLTDKNVIELATVFNYPPAIKEELGTAASAGRLMVLHMEERGQIDQTSILTLLCALKKMDLFGIEKRVRKLYEEHTGILCPSDDHSKAQIEEKKNKFTKYSRIAYQKQYGTAKPFPSMNEGSVHNIFVEGGIYYVAQKGDSKQNPDVLESLESYNEILSSPKTKSKRKIIEGEPGYGKSTIGLQYLHDWCTKNPTSPLKDVKILIYLQLRQLVGVKSIYTAIKNFIVPKDETWMKLAFRKSSEYTKSLLS</sequence>